<dbReference type="EMBL" id="CAADFJ010000016">
    <property type="protein sequence ID" value="VFJ97794.1"/>
    <property type="molecule type" value="Genomic_DNA"/>
</dbReference>
<evidence type="ECO:0000313" key="2">
    <source>
        <dbReference type="EMBL" id="VFJ91252.1"/>
    </source>
</evidence>
<proteinExistence type="predicted"/>
<dbReference type="EMBL" id="CAADFG010000017">
    <property type="protein sequence ID" value="VFJ89710.1"/>
    <property type="molecule type" value="Genomic_DNA"/>
</dbReference>
<evidence type="ECO:0008006" key="4">
    <source>
        <dbReference type="Google" id="ProtNLM"/>
    </source>
</evidence>
<dbReference type="AlphaFoldDB" id="A0A450UYZ3"/>
<evidence type="ECO:0000313" key="1">
    <source>
        <dbReference type="EMBL" id="VFJ89710.1"/>
    </source>
</evidence>
<gene>
    <name evidence="1" type="ORF">BECKH772A_GA0070896_100173</name>
    <name evidence="2" type="ORF">BECKH772B_GA0070898_100163</name>
    <name evidence="3" type="ORF">BECKH772C_GA0070978_100163</name>
</gene>
<accession>A0A450UYZ3</accession>
<reference evidence="3" key="1">
    <citation type="submission" date="2019-02" db="EMBL/GenBank/DDBJ databases">
        <authorList>
            <person name="Gruber-Vodicka R. H."/>
            <person name="Seah K. B. B."/>
        </authorList>
    </citation>
    <scope>NUCLEOTIDE SEQUENCE</scope>
    <source>
        <strain evidence="3">BECK_SA2B12</strain>
        <strain evidence="1">BECK_SA2B15</strain>
        <strain evidence="2">BECK_SA2B20</strain>
    </source>
</reference>
<protein>
    <recommendedName>
        <fullName evidence="4">Addiction module component</fullName>
    </recommendedName>
</protein>
<dbReference type="EMBL" id="CAADFI010000016">
    <property type="protein sequence ID" value="VFJ91252.1"/>
    <property type="molecule type" value="Genomic_DNA"/>
</dbReference>
<sequence length="67" mass="7472">MSSVLPVDISPQQIIAAVKSMDEDARQAFIEDLLAQTSPDYLESIRQARLDYREGRIYSHGDVFAGS</sequence>
<evidence type="ECO:0000313" key="3">
    <source>
        <dbReference type="EMBL" id="VFJ97794.1"/>
    </source>
</evidence>
<organism evidence="3">
    <name type="scientific">Candidatus Kentrum eta</name>
    <dbReference type="NCBI Taxonomy" id="2126337"/>
    <lineage>
        <taxon>Bacteria</taxon>
        <taxon>Pseudomonadati</taxon>
        <taxon>Pseudomonadota</taxon>
        <taxon>Gammaproteobacteria</taxon>
        <taxon>Candidatus Kentrum</taxon>
    </lineage>
</organism>
<name>A0A450UYZ3_9GAMM</name>